<dbReference type="InterPro" id="IPR008183">
    <property type="entry name" value="Aldose_1/G6P_1-epimerase"/>
</dbReference>
<organism evidence="1 2">
    <name type="scientific">Polaromonas eurypsychrophila</name>
    <dbReference type="NCBI Taxonomy" id="1614635"/>
    <lineage>
        <taxon>Bacteria</taxon>
        <taxon>Pseudomonadati</taxon>
        <taxon>Pseudomonadota</taxon>
        <taxon>Betaproteobacteria</taxon>
        <taxon>Burkholderiales</taxon>
        <taxon>Comamonadaceae</taxon>
        <taxon>Polaromonas</taxon>
    </lineage>
</organism>
<keyword evidence="2" id="KW-1185">Reference proteome</keyword>
<dbReference type="AlphaFoldDB" id="A0A916S943"/>
<name>A0A916S943_9BURK</name>
<evidence type="ECO:0000313" key="2">
    <source>
        <dbReference type="Proteomes" id="UP000620596"/>
    </source>
</evidence>
<dbReference type="InterPro" id="IPR014718">
    <property type="entry name" value="GH-type_carb-bd"/>
</dbReference>
<dbReference type="GO" id="GO:0005975">
    <property type="term" value="P:carbohydrate metabolic process"/>
    <property type="evidence" value="ECO:0007669"/>
    <property type="project" value="InterPro"/>
</dbReference>
<dbReference type="GO" id="GO:0030246">
    <property type="term" value="F:carbohydrate binding"/>
    <property type="evidence" value="ECO:0007669"/>
    <property type="project" value="InterPro"/>
</dbReference>
<protein>
    <submittedName>
        <fullName evidence="1">Aldose 1-epimerase</fullName>
    </submittedName>
</protein>
<sequence length="299" mass="32433">MGAQFAMHNGAMSPAITLSGARLRCEIKPELGGCIAGLWLDDVPVLRSTPAAELATVRLSGSYPLVPFSNRIGHATLKWQGTSHPLVQNNGPEPHAIHGVGWQRPWQVLDQGDDLLMLACEHRADAAWPFAFDASQTFRIRGDVLELTLSMTNQSAVPAPAGLGWHPYFVKRAASHVTFEASGRWEMSGEKLPTYRQPSAGLDTDCSGLDVDHCFDGWTGSVSLRDELLHTRIHSSLSRLVVFTNATRDFVAIEPVSHVNNAVNLLQAGTARAEDLGLEVLAPGESMSAQMSIQVEHAR</sequence>
<accession>A0A916S943</accession>
<comment type="caution">
    <text evidence="1">The sequence shown here is derived from an EMBL/GenBank/DDBJ whole genome shotgun (WGS) entry which is preliminary data.</text>
</comment>
<proteinExistence type="predicted"/>
<gene>
    <name evidence="1" type="ORF">GCM10011496_05550</name>
</gene>
<dbReference type="SUPFAM" id="SSF74650">
    <property type="entry name" value="Galactose mutarotase-like"/>
    <property type="match status" value="1"/>
</dbReference>
<reference evidence="1" key="2">
    <citation type="submission" date="2020-09" db="EMBL/GenBank/DDBJ databases">
        <authorList>
            <person name="Sun Q."/>
            <person name="Zhou Y."/>
        </authorList>
    </citation>
    <scope>NUCLEOTIDE SEQUENCE</scope>
    <source>
        <strain evidence="1">CGMCC 1.15322</strain>
    </source>
</reference>
<dbReference type="InterPro" id="IPR011013">
    <property type="entry name" value="Gal_mutarotase_sf_dom"/>
</dbReference>
<reference evidence="1" key="1">
    <citation type="journal article" date="2014" name="Int. J. Syst. Evol. Microbiol.">
        <title>Complete genome sequence of Corynebacterium casei LMG S-19264T (=DSM 44701T), isolated from a smear-ripened cheese.</title>
        <authorList>
            <consortium name="US DOE Joint Genome Institute (JGI-PGF)"/>
            <person name="Walter F."/>
            <person name="Albersmeier A."/>
            <person name="Kalinowski J."/>
            <person name="Ruckert C."/>
        </authorList>
    </citation>
    <scope>NUCLEOTIDE SEQUENCE</scope>
    <source>
        <strain evidence="1">CGMCC 1.15322</strain>
    </source>
</reference>
<dbReference type="CDD" id="cd09021">
    <property type="entry name" value="Aldose_epim_Ec_YphB"/>
    <property type="match status" value="1"/>
</dbReference>
<dbReference type="Proteomes" id="UP000620596">
    <property type="component" value="Unassembled WGS sequence"/>
</dbReference>
<dbReference type="GO" id="GO:0016853">
    <property type="term" value="F:isomerase activity"/>
    <property type="evidence" value="ECO:0007669"/>
    <property type="project" value="InterPro"/>
</dbReference>
<dbReference type="Pfam" id="PF01263">
    <property type="entry name" value="Aldose_epim"/>
    <property type="match status" value="1"/>
</dbReference>
<dbReference type="Gene3D" id="2.70.98.10">
    <property type="match status" value="1"/>
</dbReference>
<evidence type="ECO:0000313" key="1">
    <source>
        <dbReference type="EMBL" id="GGA87744.1"/>
    </source>
</evidence>
<dbReference type="EMBL" id="BMIG01000002">
    <property type="protein sequence ID" value="GGA87744.1"/>
    <property type="molecule type" value="Genomic_DNA"/>
</dbReference>